<dbReference type="Gene3D" id="3.40.50.2000">
    <property type="entry name" value="Glycogen Phosphorylase B"/>
    <property type="match status" value="2"/>
</dbReference>
<dbReference type="SUPFAM" id="SSF53756">
    <property type="entry name" value="UDP-Glycosyltransferase/glycogen phosphorylase"/>
    <property type="match status" value="1"/>
</dbReference>
<organism evidence="3 4">
    <name type="scientific">Nitrosococcus wardiae</name>
    <dbReference type="NCBI Taxonomy" id="1814290"/>
    <lineage>
        <taxon>Bacteria</taxon>
        <taxon>Pseudomonadati</taxon>
        <taxon>Pseudomonadota</taxon>
        <taxon>Gammaproteobacteria</taxon>
        <taxon>Chromatiales</taxon>
        <taxon>Chromatiaceae</taxon>
        <taxon>Nitrosococcus</taxon>
    </lineage>
</organism>
<dbReference type="PANTHER" id="PTHR12526:SF636">
    <property type="entry name" value="BLL3647 PROTEIN"/>
    <property type="match status" value="1"/>
</dbReference>
<keyword evidence="3" id="KW-0808">Transferase</keyword>
<feature type="domain" description="Glycosyl transferase family 1" evidence="1">
    <location>
        <begin position="166"/>
        <end position="328"/>
    </location>
</feature>
<name>A0A4P7BWM8_9GAMM</name>
<dbReference type="GO" id="GO:1901135">
    <property type="term" value="P:carbohydrate derivative metabolic process"/>
    <property type="evidence" value="ECO:0007669"/>
    <property type="project" value="UniProtKB-ARBA"/>
</dbReference>
<accession>A0A4P7BWM8</accession>
<dbReference type="GO" id="GO:0016757">
    <property type="term" value="F:glycosyltransferase activity"/>
    <property type="evidence" value="ECO:0007669"/>
    <property type="project" value="InterPro"/>
</dbReference>
<evidence type="ECO:0000259" key="1">
    <source>
        <dbReference type="Pfam" id="PF00534"/>
    </source>
</evidence>
<evidence type="ECO:0000313" key="3">
    <source>
        <dbReference type="EMBL" id="QBQ54351.1"/>
    </source>
</evidence>
<dbReference type="OrthoDB" id="9795746at2"/>
<dbReference type="AlphaFoldDB" id="A0A4P7BWM8"/>
<dbReference type="Pfam" id="PF13439">
    <property type="entry name" value="Glyco_transf_4"/>
    <property type="match status" value="1"/>
</dbReference>
<reference evidence="3 4" key="1">
    <citation type="submission" date="2019-03" db="EMBL/GenBank/DDBJ databases">
        <title>The genome sequence of Nitrosococcus wardiae strain D1FHST reveals the archetypal metabolic capacity of ammonia-oxidizing Gammaproteobacteria.</title>
        <authorList>
            <person name="Wang L."/>
            <person name="Lim C.K."/>
            <person name="Hanson T.E."/>
            <person name="Dang H."/>
            <person name="Klotz M.G."/>
        </authorList>
    </citation>
    <scope>NUCLEOTIDE SEQUENCE [LARGE SCALE GENOMIC DNA]</scope>
    <source>
        <strain evidence="3 4">D1FHS</strain>
    </source>
</reference>
<dbReference type="EMBL" id="CP038033">
    <property type="protein sequence ID" value="QBQ54351.1"/>
    <property type="molecule type" value="Genomic_DNA"/>
</dbReference>
<evidence type="ECO:0000313" key="4">
    <source>
        <dbReference type="Proteomes" id="UP000294325"/>
    </source>
</evidence>
<dbReference type="PANTHER" id="PTHR12526">
    <property type="entry name" value="GLYCOSYLTRANSFERASE"/>
    <property type="match status" value="1"/>
</dbReference>
<dbReference type="CDD" id="cd03811">
    <property type="entry name" value="GT4_GT28_WabH-like"/>
    <property type="match status" value="1"/>
</dbReference>
<proteinExistence type="predicted"/>
<dbReference type="InterPro" id="IPR028098">
    <property type="entry name" value="Glyco_trans_4-like_N"/>
</dbReference>
<dbReference type="Proteomes" id="UP000294325">
    <property type="component" value="Chromosome"/>
</dbReference>
<dbReference type="KEGG" id="nwr:E3U44_07385"/>
<dbReference type="RefSeq" id="WP_134357536.1">
    <property type="nucleotide sequence ID" value="NZ_CP038033.1"/>
</dbReference>
<gene>
    <name evidence="3" type="ORF">E3U44_07385</name>
</gene>
<sequence>MIRSLHLIGSRQSGGAERFYCRLVNALHETTGTILAALPPQSTLREALSPQVPQKPIPMRNIWDPGARWQIRQLIQHYRPDIVQTYMGRATRLTRIPGKHRPIHIARLGDYYNLKGYRHAHAWVGNTRGICEYLVQQGLPAARIFYIGNFVDPPLPAKPELFHQLKAHLAIPEDAWVLLAVGRLHPVKGFEDLLAAFARLPTHISERPVHLLIVGDGPLRKELQAEAARLGLEGQIHWCGWQQDPSLFYQLANIFICPSRHEPLGNVILEAWAHGKSVIATETQGAKELITPTENGWLTPNADPKTLAQAIAVLLTDETLQTQLGKNGLATLQHHYSRGTIVSAYLNLYRHLLES</sequence>
<dbReference type="Pfam" id="PF00534">
    <property type="entry name" value="Glycos_transf_1"/>
    <property type="match status" value="1"/>
</dbReference>
<evidence type="ECO:0000259" key="2">
    <source>
        <dbReference type="Pfam" id="PF13439"/>
    </source>
</evidence>
<dbReference type="InterPro" id="IPR001296">
    <property type="entry name" value="Glyco_trans_1"/>
</dbReference>
<keyword evidence="4" id="KW-1185">Reference proteome</keyword>
<feature type="domain" description="Glycosyltransferase subfamily 4-like N-terminal" evidence="2">
    <location>
        <begin position="14"/>
        <end position="153"/>
    </location>
</feature>
<protein>
    <submittedName>
        <fullName evidence="3">Glycosyltransferase</fullName>
    </submittedName>
</protein>